<evidence type="ECO:0000313" key="1">
    <source>
        <dbReference type="EMBL" id="TYJ05031.1"/>
    </source>
</evidence>
<dbReference type="EMBL" id="CM017647">
    <property type="protein sequence ID" value="TYJ05031.1"/>
    <property type="molecule type" value="Genomic_DNA"/>
</dbReference>
<evidence type="ECO:0000313" key="2">
    <source>
        <dbReference type="Proteomes" id="UP000323597"/>
    </source>
</evidence>
<sequence length="87" mass="9286">MQRLVNILWSKQSEVTVHLAESGKGKAVVISPSPPPKKQVHFSSSSNWFEVLGSKLSNLPVLLDATDAESTTATHTGCGIVIIMVKG</sequence>
<gene>
    <name evidence="1" type="ORF">E1A91_A12G137200v1</name>
</gene>
<dbReference type="AlphaFoldDB" id="A0A5D2WVI9"/>
<protein>
    <submittedName>
        <fullName evidence="1">Uncharacterized protein</fullName>
    </submittedName>
</protein>
<dbReference type="Proteomes" id="UP000323597">
    <property type="component" value="Chromosome A12"/>
</dbReference>
<proteinExistence type="predicted"/>
<accession>A0A5D2WVI9</accession>
<reference evidence="1 2" key="1">
    <citation type="submission" date="2019-07" db="EMBL/GenBank/DDBJ databases">
        <title>WGS assembly of Gossypium mustelinum.</title>
        <authorList>
            <person name="Chen Z.J."/>
            <person name="Sreedasyam A."/>
            <person name="Ando A."/>
            <person name="Song Q."/>
            <person name="De L."/>
            <person name="Hulse-Kemp A."/>
            <person name="Ding M."/>
            <person name="Ye W."/>
            <person name="Kirkbride R."/>
            <person name="Jenkins J."/>
            <person name="Plott C."/>
            <person name="Lovell J."/>
            <person name="Lin Y.-M."/>
            <person name="Vaughn R."/>
            <person name="Liu B."/>
            <person name="Li W."/>
            <person name="Simpson S."/>
            <person name="Scheffler B."/>
            <person name="Saski C."/>
            <person name="Grover C."/>
            <person name="Hu G."/>
            <person name="Conover J."/>
            <person name="Carlson J."/>
            <person name="Shu S."/>
            <person name="Boston L."/>
            <person name="Williams M."/>
            <person name="Peterson D."/>
            <person name="Mcgee K."/>
            <person name="Jones D."/>
            <person name="Wendel J."/>
            <person name="Stelly D."/>
            <person name="Grimwood J."/>
            <person name="Schmutz J."/>
        </authorList>
    </citation>
    <scope>NUCLEOTIDE SEQUENCE [LARGE SCALE GENOMIC DNA]</scope>
    <source>
        <strain evidence="1">1408120.09</strain>
    </source>
</reference>
<name>A0A5D2WVI9_GOSMU</name>
<keyword evidence="2" id="KW-1185">Reference proteome</keyword>
<organism evidence="1 2">
    <name type="scientific">Gossypium mustelinum</name>
    <name type="common">Cotton</name>
    <name type="synonym">Gossypium caicoense</name>
    <dbReference type="NCBI Taxonomy" id="34275"/>
    <lineage>
        <taxon>Eukaryota</taxon>
        <taxon>Viridiplantae</taxon>
        <taxon>Streptophyta</taxon>
        <taxon>Embryophyta</taxon>
        <taxon>Tracheophyta</taxon>
        <taxon>Spermatophyta</taxon>
        <taxon>Magnoliopsida</taxon>
        <taxon>eudicotyledons</taxon>
        <taxon>Gunneridae</taxon>
        <taxon>Pentapetalae</taxon>
        <taxon>rosids</taxon>
        <taxon>malvids</taxon>
        <taxon>Malvales</taxon>
        <taxon>Malvaceae</taxon>
        <taxon>Malvoideae</taxon>
        <taxon>Gossypium</taxon>
    </lineage>
</organism>